<reference evidence="2 5" key="1">
    <citation type="submission" date="2018-09" db="EMBL/GenBank/DDBJ databases">
        <title>Roseomonas sp. nov., isolated from feces of Tibetan antelopes in the Qinghai-Tibet plateau, China.</title>
        <authorList>
            <person name="Tian Z."/>
        </authorList>
    </citation>
    <scope>NUCLEOTIDE SEQUENCE [LARGE SCALE GENOMIC DNA]</scope>
    <source>
        <strain evidence="3 4">Z23</strain>
        <strain evidence="2 5">Z24</strain>
    </source>
</reference>
<comment type="caution">
    <text evidence="2">The sequence shown here is derived from an EMBL/GenBank/DDBJ whole genome shotgun (WGS) entry which is preliminary data.</text>
</comment>
<evidence type="ECO:0000256" key="1">
    <source>
        <dbReference type="SAM" id="MobiDB-lite"/>
    </source>
</evidence>
<evidence type="ECO:0000313" key="3">
    <source>
        <dbReference type="EMBL" id="RMI17132.1"/>
    </source>
</evidence>
<dbReference type="InterPro" id="IPR050194">
    <property type="entry name" value="Glycosyltransferase_grp1"/>
</dbReference>
<evidence type="ECO:0000313" key="5">
    <source>
        <dbReference type="Proteomes" id="UP000278036"/>
    </source>
</evidence>
<dbReference type="InterPro" id="IPR017521">
    <property type="entry name" value="Sugar_tfrase_PEP-CTERM_Stp1"/>
</dbReference>
<name>A0A3A9J899_9PROT</name>
<gene>
    <name evidence="2" type="ORF">D6Z83_23055</name>
    <name evidence="3" type="ORF">EBE87_23905</name>
</gene>
<proteinExistence type="predicted"/>
<protein>
    <submittedName>
        <fullName evidence="2">TIGR03087 family PEP-CTERM/XrtA system glycosyltransferase</fullName>
    </submittedName>
</protein>
<keyword evidence="4" id="KW-1185">Reference proteome</keyword>
<dbReference type="NCBIfam" id="TIGR03087">
    <property type="entry name" value="stp1"/>
    <property type="match status" value="1"/>
</dbReference>
<accession>A0A3A9J899</accession>
<dbReference type="InParanoid" id="A0A3A9J899"/>
<dbReference type="GO" id="GO:0016757">
    <property type="term" value="F:glycosyltransferase activity"/>
    <property type="evidence" value="ECO:0007669"/>
    <property type="project" value="TreeGrafter"/>
</dbReference>
<dbReference type="Gene3D" id="3.40.50.2000">
    <property type="entry name" value="Glycogen Phosphorylase B"/>
    <property type="match status" value="2"/>
</dbReference>
<dbReference type="Pfam" id="PF13692">
    <property type="entry name" value="Glyco_trans_1_4"/>
    <property type="match status" value="1"/>
</dbReference>
<dbReference type="OrthoDB" id="529131at2"/>
<dbReference type="CDD" id="cd03801">
    <property type="entry name" value="GT4_PimA-like"/>
    <property type="match status" value="1"/>
</dbReference>
<sequence>MRRLLFLSHRIPYPPEKGDKIRAWHMLDHLAESWDVDLGCLVDDPADLRHLPVLEARCAEVRCLPTGNRWQAAARALLRCRPGAPLSVGWFHHAGLHDWVNQGLAAGRYEGILVYSGAMAPYVMGPAARRPGIRRVLDLVDVDSEKWRAYAADAKPPMQQVWAREARTLLRFEREAALAFDRTLLVSRQECERFIELAPEVAPRMDWVENGVDMSRFDAAGGYTTPYQGDAPVIAFTGTMDYRPNIEAVSWFAREVMPLLRQGAGPAPEFFIVGANPAPQVRALAALPGVHVTGPVPDVRPYLAHARLAVAPLRIARGIQNKVLEAMALGRPVVASAAAFEGIHATPGRDILVGDGVAETVRLVREVLAGQHPDLGENARRAVRDGHDWAATLRKLDAAFDGPRPASSTTQAPAVQVPA</sequence>
<evidence type="ECO:0000313" key="4">
    <source>
        <dbReference type="Proteomes" id="UP000274097"/>
    </source>
</evidence>
<dbReference type="EMBL" id="RFLX01000037">
    <property type="protein sequence ID" value="RMI17132.1"/>
    <property type="molecule type" value="Genomic_DNA"/>
</dbReference>
<dbReference type="AlphaFoldDB" id="A0A3A9J899"/>
<dbReference type="Proteomes" id="UP000274097">
    <property type="component" value="Unassembled WGS sequence"/>
</dbReference>
<feature type="region of interest" description="Disordered" evidence="1">
    <location>
        <begin position="400"/>
        <end position="419"/>
    </location>
</feature>
<dbReference type="PANTHER" id="PTHR45947:SF3">
    <property type="entry name" value="SULFOQUINOVOSYL TRANSFERASE SQD2"/>
    <property type="match status" value="1"/>
</dbReference>
<organism evidence="2 5">
    <name type="scientific">Teichococcus wenyumeiae</name>
    <dbReference type="NCBI Taxonomy" id="2478470"/>
    <lineage>
        <taxon>Bacteria</taxon>
        <taxon>Pseudomonadati</taxon>
        <taxon>Pseudomonadota</taxon>
        <taxon>Alphaproteobacteria</taxon>
        <taxon>Acetobacterales</taxon>
        <taxon>Roseomonadaceae</taxon>
        <taxon>Roseomonas</taxon>
    </lineage>
</organism>
<dbReference type="RefSeq" id="WP_120640536.1">
    <property type="nucleotide sequence ID" value="NZ_RAQU01000216.1"/>
</dbReference>
<keyword evidence="2" id="KW-0808">Transferase</keyword>
<dbReference type="SUPFAM" id="SSF53756">
    <property type="entry name" value="UDP-Glycosyltransferase/glycogen phosphorylase"/>
    <property type="match status" value="1"/>
</dbReference>
<evidence type="ECO:0000313" key="2">
    <source>
        <dbReference type="EMBL" id="RKK01811.1"/>
    </source>
</evidence>
<dbReference type="PANTHER" id="PTHR45947">
    <property type="entry name" value="SULFOQUINOVOSYL TRANSFERASE SQD2"/>
    <property type="match status" value="1"/>
</dbReference>
<dbReference type="Proteomes" id="UP000278036">
    <property type="component" value="Unassembled WGS sequence"/>
</dbReference>
<dbReference type="EMBL" id="RAQU01000216">
    <property type="protein sequence ID" value="RKK01811.1"/>
    <property type="molecule type" value="Genomic_DNA"/>
</dbReference>